<comment type="subunit">
    <text evidence="16">Monomer.</text>
</comment>
<sequence>MSKAPRDGRARRDWGADDSATPVLHVDMDSFFASVELAEDPSLAGRPLVVGGMGTRGVVTSATYEARAAGVHAGMPTGRARALCPAARFVPVRHGVYGEYSRRVMAILGQVTPLVEQVSIDEAFLDVSGSRLRLGPPVRIGRELRRRIRAEVGLPASVGIAATKGVAKIASSHAKPDGLLLVPAGATVDFLHGLPVGALWGVGGRTGQVLEREGIDTVGDLARADVGRLTRLFGPALAHHLHDQAWGIDPRRVTPGRAEKSVGTESTFDVNVSDRAQIEQFILGAAHQCARRLRASGLVAWTVGIKMRDADFHTVTRSTTLAAPTDVGREIARAAAALFAREPMPTGGVRLFGVRAENLQARAGGIAVTLDDDRRPLAAERAMDAVVSRFGGGAIRPASLLGESDGAGETATNGPGSSRGTRMEPTR</sequence>
<feature type="domain" description="UmuC" evidence="18">
    <location>
        <begin position="23"/>
        <end position="203"/>
    </location>
</feature>
<evidence type="ECO:0000313" key="19">
    <source>
        <dbReference type="EMBL" id="MFC7580839.1"/>
    </source>
</evidence>
<dbReference type="Proteomes" id="UP001596527">
    <property type="component" value="Unassembled WGS sequence"/>
</dbReference>
<evidence type="ECO:0000256" key="4">
    <source>
        <dbReference type="ARBA" id="ARBA00022490"/>
    </source>
</evidence>
<keyword evidence="7 16" id="KW-0235">DNA replication</keyword>
<proteinExistence type="inferred from homology"/>
<feature type="active site" evidence="16">
    <location>
        <position position="122"/>
    </location>
</feature>
<evidence type="ECO:0000259" key="18">
    <source>
        <dbReference type="PROSITE" id="PS50173"/>
    </source>
</evidence>
<keyword evidence="6 16" id="KW-0548">Nucleotidyltransferase</keyword>
<dbReference type="Pfam" id="PF21999">
    <property type="entry name" value="IMS_HHH_1"/>
    <property type="match status" value="1"/>
</dbReference>
<dbReference type="CDD" id="cd03586">
    <property type="entry name" value="PolY_Pol_IV_kappa"/>
    <property type="match status" value="1"/>
</dbReference>
<evidence type="ECO:0000256" key="3">
    <source>
        <dbReference type="ARBA" id="ARBA00022457"/>
    </source>
</evidence>
<evidence type="ECO:0000256" key="8">
    <source>
        <dbReference type="ARBA" id="ARBA00022723"/>
    </source>
</evidence>
<comment type="caution">
    <text evidence="19">The sequence shown here is derived from an EMBL/GenBank/DDBJ whole genome shotgun (WGS) entry which is preliminary data.</text>
</comment>
<evidence type="ECO:0000256" key="7">
    <source>
        <dbReference type="ARBA" id="ARBA00022705"/>
    </source>
</evidence>
<evidence type="ECO:0000313" key="20">
    <source>
        <dbReference type="Proteomes" id="UP001596527"/>
    </source>
</evidence>
<keyword evidence="10 16" id="KW-0460">Magnesium</keyword>
<dbReference type="PROSITE" id="PS50173">
    <property type="entry name" value="UMUC"/>
    <property type="match status" value="1"/>
</dbReference>
<dbReference type="Pfam" id="PF00817">
    <property type="entry name" value="IMS"/>
    <property type="match status" value="1"/>
</dbReference>
<dbReference type="InterPro" id="IPR017961">
    <property type="entry name" value="DNA_pol_Y-fam_little_finger"/>
</dbReference>
<dbReference type="InterPro" id="IPR001126">
    <property type="entry name" value="UmuC"/>
</dbReference>
<evidence type="ECO:0000256" key="16">
    <source>
        <dbReference type="HAMAP-Rule" id="MF_01113"/>
    </source>
</evidence>
<evidence type="ECO:0000256" key="12">
    <source>
        <dbReference type="ARBA" id="ARBA00023125"/>
    </source>
</evidence>
<keyword evidence="12 16" id="KW-0238">DNA-binding</keyword>
<dbReference type="SUPFAM" id="SSF56672">
    <property type="entry name" value="DNA/RNA polymerases"/>
    <property type="match status" value="1"/>
</dbReference>
<feature type="binding site" evidence="16">
    <location>
        <position position="27"/>
    </location>
    <ligand>
        <name>Mg(2+)</name>
        <dbReference type="ChEBI" id="CHEBI:18420"/>
    </ligand>
</feature>
<dbReference type="Gene3D" id="3.40.1170.60">
    <property type="match status" value="1"/>
</dbReference>
<dbReference type="Gene3D" id="3.30.70.270">
    <property type="match status" value="1"/>
</dbReference>
<dbReference type="InterPro" id="IPR022880">
    <property type="entry name" value="DNApol_IV"/>
</dbReference>
<dbReference type="Gene3D" id="3.30.1490.100">
    <property type="entry name" value="DNA polymerase, Y-family, little finger domain"/>
    <property type="match status" value="1"/>
</dbReference>
<keyword evidence="11 16" id="KW-0239">DNA-directed DNA polymerase</keyword>
<keyword evidence="13 16" id="KW-0234">DNA repair</keyword>
<comment type="catalytic activity">
    <reaction evidence="15 16">
        <text>DNA(n) + a 2'-deoxyribonucleoside 5'-triphosphate = DNA(n+1) + diphosphate</text>
        <dbReference type="Rhea" id="RHEA:22508"/>
        <dbReference type="Rhea" id="RHEA-COMP:17339"/>
        <dbReference type="Rhea" id="RHEA-COMP:17340"/>
        <dbReference type="ChEBI" id="CHEBI:33019"/>
        <dbReference type="ChEBI" id="CHEBI:61560"/>
        <dbReference type="ChEBI" id="CHEBI:173112"/>
        <dbReference type="EC" id="2.7.7.7"/>
    </reaction>
</comment>
<keyword evidence="4 16" id="KW-0963">Cytoplasm</keyword>
<keyword evidence="8 16" id="KW-0479">Metal-binding</keyword>
<comment type="function">
    <text evidence="14 16">Poorly processive, error-prone DNA polymerase involved in untargeted mutagenesis. Copies undamaged DNA at stalled replication forks, which arise in vivo from mismatched or misaligned primer ends. These misaligned primers can be extended by PolIV. Exhibits no 3'-5' exonuclease (proofreading) activity. May be involved in translesional synthesis, in conjunction with the beta clamp from PolIII.</text>
</comment>
<evidence type="ECO:0000256" key="6">
    <source>
        <dbReference type="ARBA" id="ARBA00022695"/>
    </source>
</evidence>
<evidence type="ECO:0000256" key="10">
    <source>
        <dbReference type="ARBA" id="ARBA00022842"/>
    </source>
</evidence>
<comment type="subcellular location">
    <subcellularLocation>
        <location evidence="1 16">Cytoplasm</location>
    </subcellularLocation>
</comment>
<dbReference type="InterPro" id="IPR043128">
    <property type="entry name" value="Rev_trsase/Diguanyl_cyclase"/>
</dbReference>
<dbReference type="RefSeq" id="WP_380973340.1">
    <property type="nucleotide sequence ID" value="NZ_JBHTEF010000001.1"/>
</dbReference>
<gene>
    <name evidence="16 19" type="primary">dinB</name>
    <name evidence="19" type="ORF">ACFQWG_06460</name>
</gene>
<evidence type="ECO:0000256" key="15">
    <source>
        <dbReference type="ARBA" id="ARBA00049244"/>
    </source>
</evidence>
<dbReference type="EC" id="2.7.7.7" evidence="16"/>
<dbReference type="InterPro" id="IPR043502">
    <property type="entry name" value="DNA/RNA_pol_sf"/>
</dbReference>
<keyword evidence="3 16" id="KW-0515">Mutator protein</keyword>
<keyword evidence="9 16" id="KW-0227">DNA damage</keyword>
<reference evidence="20" key="1">
    <citation type="journal article" date="2019" name="Int. J. Syst. Evol. Microbiol.">
        <title>The Global Catalogue of Microorganisms (GCM) 10K type strain sequencing project: providing services to taxonomists for standard genome sequencing and annotation.</title>
        <authorList>
            <consortium name="The Broad Institute Genomics Platform"/>
            <consortium name="The Broad Institute Genome Sequencing Center for Infectious Disease"/>
            <person name="Wu L."/>
            <person name="Ma J."/>
        </authorList>
    </citation>
    <scope>NUCLEOTIDE SEQUENCE [LARGE SCALE GENOMIC DNA]</scope>
    <source>
        <strain evidence="20">CCUG 56698</strain>
    </source>
</reference>
<dbReference type="PANTHER" id="PTHR11076:SF33">
    <property type="entry name" value="DNA POLYMERASE KAPPA"/>
    <property type="match status" value="1"/>
</dbReference>
<evidence type="ECO:0000256" key="2">
    <source>
        <dbReference type="ARBA" id="ARBA00010945"/>
    </source>
</evidence>
<dbReference type="HAMAP" id="MF_01113">
    <property type="entry name" value="DNApol_IV"/>
    <property type="match status" value="1"/>
</dbReference>
<evidence type="ECO:0000256" key="13">
    <source>
        <dbReference type="ARBA" id="ARBA00023204"/>
    </source>
</evidence>
<dbReference type="EMBL" id="JBHTEF010000001">
    <property type="protein sequence ID" value="MFC7580839.1"/>
    <property type="molecule type" value="Genomic_DNA"/>
</dbReference>
<evidence type="ECO:0000256" key="11">
    <source>
        <dbReference type="ARBA" id="ARBA00022932"/>
    </source>
</evidence>
<organism evidence="19 20">
    <name type="scientific">Schaalia naturae</name>
    <dbReference type="NCBI Taxonomy" id="635203"/>
    <lineage>
        <taxon>Bacteria</taxon>
        <taxon>Bacillati</taxon>
        <taxon>Actinomycetota</taxon>
        <taxon>Actinomycetes</taxon>
        <taxon>Actinomycetales</taxon>
        <taxon>Actinomycetaceae</taxon>
        <taxon>Schaalia</taxon>
    </lineage>
</organism>
<dbReference type="GO" id="GO:0003887">
    <property type="term" value="F:DNA-directed DNA polymerase activity"/>
    <property type="evidence" value="ECO:0007669"/>
    <property type="project" value="UniProtKB-EC"/>
</dbReference>
<dbReference type="PANTHER" id="PTHR11076">
    <property type="entry name" value="DNA REPAIR POLYMERASE UMUC / TRANSFERASE FAMILY MEMBER"/>
    <property type="match status" value="1"/>
</dbReference>
<evidence type="ECO:0000256" key="14">
    <source>
        <dbReference type="ARBA" id="ARBA00025589"/>
    </source>
</evidence>
<dbReference type="NCBIfam" id="NF002677">
    <property type="entry name" value="PRK02406.1"/>
    <property type="match status" value="1"/>
</dbReference>
<dbReference type="InterPro" id="IPR036775">
    <property type="entry name" value="DNA_pol_Y-fam_lit_finger_sf"/>
</dbReference>
<evidence type="ECO:0000256" key="9">
    <source>
        <dbReference type="ARBA" id="ARBA00022763"/>
    </source>
</evidence>
<comment type="cofactor">
    <cofactor evidence="16">
        <name>Mg(2+)</name>
        <dbReference type="ChEBI" id="CHEBI:18420"/>
    </cofactor>
    <text evidence="16">Binds 2 magnesium ions per subunit.</text>
</comment>
<feature type="binding site" evidence="16">
    <location>
        <position position="121"/>
    </location>
    <ligand>
        <name>Mg(2+)</name>
        <dbReference type="ChEBI" id="CHEBI:18420"/>
    </ligand>
</feature>
<protein>
    <recommendedName>
        <fullName evidence="16">DNA polymerase IV</fullName>
        <shortName evidence="16">Pol IV</shortName>
        <ecNumber evidence="16">2.7.7.7</ecNumber>
    </recommendedName>
</protein>
<feature type="region of interest" description="Disordered" evidence="17">
    <location>
        <begin position="399"/>
        <end position="427"/>
    </location>
</feature>
<evidence type="ECO:0000256" key="17">
    <source>
        <dbReference type="SAM" id="MobiDB-lite"/>
    </source>
</evidence>
<dbReference type="SUPFAM" id="SSF100879">
    <property type="entry name" value="Lesion bypass DNA polymerase (Y-family), little finger domain"/>
    <property type="match status" value="1"/>
</dbReference>
<keyword evidence="20" id="KW-1185">Reference proteome</keyword>
<feature type="site" description="Substrate discrimination" evidence="16">
    <location>
        <position position="32"/>
    </location>
</feature>
<dbReference type="Pfam" id="PF11799">
    <property type="entry name" value="IMS_C"/>
    <property type="match status" value="1"/>
</dbReference>
<dbReference type="InterPro" id="IPR050116">
    <property type="entry name" value="DNA_polymerase-Y"/>
</dbReference>
<feature type="compositionally biased region" description="Polar residues" evidence="17">
    <location>
        <begin position="410"/>
        <end position="420"/>
    </location>
</feature>
<accession>A0ABW2SLZ2</accession>
<keyword evidence="5 16" id="KW-0808">Transferase</keyword>
<dbReference type="Gene3D" id="1.10.150.20">
    <property type="entry name" value="5' to 3' exonuclease, C-terminal subdomain"/>
    <property type="match status" value="1"/>
</dbReference>
<evidence type="ECO:0000256" key="1">
    <source>
        <dbReference type="ARBA" id="ARBA00004496"/>
    </source>
</evidence>
<dbReference type="InterPro" id="IPR053848">
    <property type="entry name" value="IMS_HHH_1"/>
</dbReference>
<evidence type="ECO:0000256" key="5">
    <source>
        <dbReference type="ARBA" id="ARBA00022679"/>
    </source>
</evidence>
<name>A0ABW2SLZ2_9ACTO</name>
<comment type="similarity">
    <text evidence="2 16">Belongs to the DNA polymerase type-Y family.</text>
</comment>